<feature type="transmembrane region" description="Helical" evidence="13">
    <location>
        <begin position="314"/>
        <end position="337"/>
    </location>
</feature>
<evidence type="ECO:0000256" key="6">
    <source>
        <dbReference type="ARBA" id="ARBA00022989"/>
    </source>
</evidence>
<keyword evidence="4" id="KW-1003">Cell membrane</keyword>
<evidence type="ECO:0000256" key="5">
    <source>
        <dbReference type="ARBA" id="ARBA00022692"/>
    </source>
</evidence>
<dbReference type="GO" id="GO:0005886">
    <property type="term" value="C:plasma membrane"/>
    <property type="evidence" value="ECO:0007669"/>
    <property type="project" value="UniProtKB-SubCell"/>
</dbReference>
<evidence type="ECO:0000313" key="14">
    <source>
        <dbReference type="EMBL" id="CAD9828029.1"/>
    </source>
</evidence>
<evidence type="ECO:0000256" key="1">
    <source>
        <dbReference type="ARBA" id="ARBA00004651"/>
    </source>
</evidence>
<sequence>MAQDIDNTYSPSAVSLPWGAKLLEMIPSIGRSRKDFAALASNDSSDISGYLVSASLLALIIVACTMFWMMSLLIFKLVGPRRLCECGFRLGLAGNAFEKPVDLRKTQPLADALALDNGKVAKEKCEPQFDIGIPTQSTDLSESDIQTFDHNRQMTCLKEALRVERRVKRIRITALLFGTILIVSSVLFDYFGLSEVRDAVRTSKSGADKVGSLALQSGGLTTDMLGFATSATETSNLVLKDLEKICPNANANGGSVILSNGATVDVQLLIDNLALSITNLDDFSTRSLGDLQQALTKFNDMAADSEDKMEVHTFLYWTGIVSIVLFDLIAIVFMVGVIQAWRERSPVTFEILLSWMFLPFFSVLIIATAFASSTLGIGAMINADFCSGGGGSTVSTGTEVENILSEIGYDRDGSFYKTSSYFSNGCTSESPTKFADELESGISTLISSSTTFRSNLQNYELPLIDQACGQAQGTFSSTLDTLRTLDVTLPLMNAKLSAVKSSLECSRIQPIYSKSVDDAVCVQGMNGLSWMMITLAVMSLSGLIMITFRAGFYQVIQYADIEEEEDFSNVKNIEMSGCEDNFLDENCSSFDDVSFNEPRDNDVMYDVDIEEGDDRSEGSAVSEGNDLLIDFSSPQNPAFRAKIM</sequence>
<dbReference type="InterPro" id="IPR006990">
    <property type="entry name" value="Tweety"/>
</dbReference>
<gene>
    <name evidence="14" type="ORF">ASEP1449_LOCUS19864</name>
</gene>
<dbReference type="AlphaFoldDB" id="A0A7S2XUB2"/>
<keyword evidence="8 13" id="KW-0472">Membrane</keyword>
<evidence type="ECO:0000256" key="2">
    <source>
        <dbReference type="ARBA" id="ARBA00009849"/>
    </source>
</evidence>
<keyword evidence="6 13" id="KW-1133">Transmembrane helix</keyword>
<evidence type="ECO:0000256" key="4">
    <source>
        <dbReference type="ARBA" id="ARBA00022475"/>
    </source>
</evidence>
<keyword evidence="9" id="KW-0869">Chloride channel</keyword>
<keyword evidence="11" id="KW-0868">Chloride</keyword>
<feature type="transmembrane region" description="Helical" evidence="13">
    <location>
        <begin position="172"/>
        <end position="193"/>
    </location>
</feature>
<reference evidence="14" key="1">
    <citation type="submission" date="2021-01" db="EMBL/GenBank/DDBJ databases">
        <authorList>
            <person name="Corre E."/>
            <person name="Pelletier E."/>
            <person name="Niang G."/>
            <person name="Scheremetjew M."/>
            <person name="Finn R."/>
            <person name="Kale V."/>
            <person name="Holt S."/>
            <person name="Cochrane G."/>
            <person name="Meng A."/>
            <person name="Brown T."/>
            <person name="Cohen L."/>
        </authorList>
    </citation>
    <scope>NUCLEOTIDE SEQUENCE</scope>
    <source>
        <strain evidence="14">CCMP2084</strain>
    </source>
</reference>
<keyword evidence="3" id="KW-0813">Transport</keyword>
<evidence type="ECO:0000256" key="12">
    <source>
        <dbReference type="ARBA" id="ARBA00023303"/>
    </source>
</evidence>
<evidence type="ECO:0000256" key="8">
    <source>
        <dbReference type="ARBA" id="ARBA00023136"/>
    </source>
</evidence>
<comment type="similarity">
    <text evidence="2">Belongs to the tweety family.</text>
</comment>
<feature type="transmembrane region" description="Helical" evidence="13">
    <location>
        <begin position="349"/>
        <end position="371"/>
    </location>
</feature>
<dbReference type="GO" id="GO:0034707">
    <property type="term" value="C:chloride channel complex"/>
    <property type="evidence" value="ECO:0007669"/>
    <property type="project" value="UniProtKB-KW"/>
</dbReference>
<dbReference type="PANTHER" id="PTHR12424">
    <property type="entry name" value="TWEETY-RELATED"/>
    <property type="match status" value="1"/>
</dbReference>
<dbReference type="EMBL" id="HBHQ01029282">
    <property type="protein sequence ID" value="CAD9828029.1"/>
    <property type="molecule type" value="Transcribed_RNA"/>
</dbReference>
<evidence type="ECO:0000256" key="9">
    <source>
        <dbReference type="ARBA" id="ARBA00023173"/>
    </source>
</evidence>
<feature type="transmembrane region" description="Helical" evidence="13">
    <location>
        <begin position="528"/>
        <end position="548"/>
    </location>
</feature>
<keyword evidence="12" id="KW-0407">Ion channel</keyword>
<keyword evidence="10" id="KW-0325">Glycoprotein</keyword>
<name>A0A7S2XUB2_9STRA</name>
<dbReference type="GO" id="GO:0005254">
    <property type="term" value="F:chloride channel activity"/>
    <property type="evidence" value="ECO:0007669"/>
    <property type="project" value="UniProtKB-KW"/>
</dbReference>
<accession>A0A7S2XUB2</accession>
<feature type="transmembrane region" description="Helical" evidence="13">
    <location>
        <begin position="50"/>
        <end position="75"/>
    </location>
</feature>
<evidence type="ECO:0000256" key="7">
    <source>
        <dbReference type="ARBA" id="ARBA00023065"/>
    </source>
</evidence>
<evidence type="ECO:0000256" key="11">
    <source>
        <dbReference type="ARBA" id="ARBA00023214"/>
    </source>
</evidence>
<evidence type="ECO:0000256" key="3">
    <source>
        <dbReference type="ARBA" id="ARBA00022448"/>
    </source>
</evidence>
<keyword evidence="5 13" id="KW-0812">Transmembrane</keyword>
<evidence type="ECO:0000256" key="10">
    <source>
        <dbReference type="ARBA" id="ARBA00023180"/>
    </source>
</evidence>
<keyword evidence="7" id="KW-0406">Ion transport</keyword>
<protein>
    <submittedName>
        <fullName evidence="14">Uncharacterized protein</fullName>
    </submittedName>
</protein>
<organism evidence="14">
    <name type="scientific">Attheya septentrionalis</name>
    <dbReference type="NCBI Taxonomy" id="420275"/>
    <lineage>
        <taxon>Eukaryota</taxon>
        <taxon>Sar</taxon>
        <taxon>Stramenopiles</taxon>
        <taxon>Ochrophyta</taxon>
        <taxon>Bacillariophyta</taxon>
        <taxon>Coscinodiscophyceae</taxon>
        <taxon>Chaetocerotophycidae</taxon>
        <taxon>Chaetocerotales</taxon>
        <taxon>Attheyaceae</taxon>
        <taxon>Attheya</taxon>
    </lineage>
</organism>
<proteinExistence type="inferred from homology"/>
<evidence type="ECO:0000256" key="13">
    <source>
        <dbReference type="SAM" id="Phobius"/>
    </source>
</evidence>
<comment type="subcellular location">
    <subcellularLocation>
        <location evidence="1">Cell membrane</location>
        <topology evidence="1">Multi-pass membrane protein</topology>
    </subcellularLocation>
</comment>